<dbReference type="Proteomes" id="UP001054821">
    <property type="component" value="Chromosome 8"/>
</dbReference>
<reference evidence="1 2" key="1">
    <citation type="journal article" date="2022" name="G3 (Bethesda)">
        <title>Whole-genome sequence and methylome profiling of the almond [Prunus dulcis (Mill.) D.A. Webb] cultivar 'Nonpareil'.</title>
        <authorList>
            <person name="D'Amico-Willman K.M."/>
            <person name="Ouma W.Z."/>
            <person name="Meulia T."/>
            <person name="Sideli G.M."/>
            <person name="Gradziel T.M."/>
            <person name="Fresnedo-Ramirez J."/>
        </authorList>
    </citation>
    <scope>NUCLEOTIDE SEQUENCE [LARGE SCALE GENOMIC DNA]</scope>
    <source>
        <strain evidence="1">Clone GOH B32 T37-40</strain>
    </source>
</reference>
<dbReference type="AlphaFoldDB" id="A0AAD4UU46"/>
<keyword evidence="2" id="KW-1185">Reference proteome</keyword>
<gene>
    <name evidence="1" type="ORF">L3X38_041304</name>
</gene>
<protein>
    <submittedName>
        <fullName evidence="1">Uncharacterized protein</fullName>
    </submittedName>
</protein>
<dbReference type="EMBL" id="JAJFAZ020000008">
    <property type="protein sequence ID" value="KAI5312131.1"/>
    <property type="molecule type" value="Genomic_DNA"/>
</dbReference>
<organism evidence="1 2">
    <name type="scientific">Prunus dulcis</name>
    <name type="common">Almond</name>
    <name type="synonym">Amygdalus dulcis</name>
    <dbReference type="NCBI Taxonomy" id="3755"/>
    <lineage>
        <taxon>Eukaryota</taxon>
        <taxon>Viridiplantae</taxon>
        <taxon>Streptophyta</taxon>
        <taxon>Embryophyta</taxon>
        <taxon>Tracheophyta</taxon>
        <taxon>Spermatophyta</taxon>
        <taxon>Magnoliopsida</taxon>
        <taxon>eudicotyledons</taxon>
        <taxon>Gunneridae</taxon>
        <taxon>Pentapetalae</taxon>
        <taxon>rosids</taxon>
        <taxon>fabids</taxon>
        <taxon>Rosales</taxon>
        <taxon>Rosaceae</taxon>
        <taxon>Amygdaloideae</taxon>
        <taxon>Amygdaleae</taxon>
        <taxon>Prunus</taxon>
    </lineage>
</organism>
<evidence type="ECO:0000313" key="2">
    <source>
        <dbReference type="Proteomes" id="UP001054821"/>
    </source>
</evidence>
<evidence type="ECO:0000313" key="1">
    <source>
        <dbReference type="EMBL" id="KAI5312131.1"/>
    </source>
</evidence>
<proteinExistence type="predicted"/>
<comment type="caution">
    <text evidence="1">The sequence shown here is derived from an EMBL/GenBank/DDBJ whole genome shotgun (WGS) entry which is preliminary data.</text>
</comment>
<sequence length="99" mass="11058">MAWIRSHITRPTMGFEGKAEFWFGYPRLGNFGAWLGYPWPCGSHWLVFACSSKGLGLDGGGYYCGGGLWYSFGTVEVRRVLAMVRVSKLVMLMAMVLLP</sequence>
<name>A0AAD4UU46_PRUDU</name>
<accession>A0AAD4UU46</accession>